<dbReference type="AlphaFoldDB" id="A0A915K107"/>
<protein>
    <submittedName>
        <fullName evidence="2">Uncharacterized protein</fullName>
    </submittedName>
</protein>
<name>A0A915K107_ROMCU</name>
<organism evidence="1 2">
    <name type="scientific">Romanomermis culicivorax</name>
    <name type="common">Nematode worm</name>
    <dbReference type="NCBI Taxonomy" id="13658"/>
    <lineage>
        <taxon>Eukaryota</taxon>
        <taxon>Metazoa</taxon>
        <taxon>Ecdysozoa</taxon>
        <taxon>Nematoda</taxon>
        <taxon>Enoplea</taxon>
        <taxon>Dorylaimia</taxon>
        <taxon>Mermithida</taxon>
        <taxon>Mermithoidea</taxon>
        <taxon>Mermithidae</taxon>
        <taxon>Romanomermis</taxon>
    </lineage>
</organism>
<sequence>MGGLRANLLAAAVAVATSSTRRRSCADATGVPGDPFRYALWGSPSNGVRGTTYRVAAAENDTWQALRPGRPIE</sequence>
<reference evidence="2" key="1">
    <citation type="submission" date="2022-11" db="UniProtKB">
        <authorList>
            <consortium name="WormBaseParasite"/>
        </authorList>
    </citation>
    <scope>IDENTIFICATION</scope>
</reference>
<proteinExistence type="predicted"/>
<evidence type="ECO:0000313" key="2">
    <source>
        <dbReference type="WBParaSite" id="nRc.2.0.1.t32362-RA"/>
    </source>
</evidence>
<dbReference type="WBParaSite" id="nRc.2.0.1.t32362-RA">
    <property type="protein sequence ID" value="nRc.2.0.1.t32362-RA"/>
    <property type="gene ID" value="nRc.2.0.1.g32362"/>
</dbReference>
<dbReference type="Proteomes" id="UP000887565">
    <property type="component" value="Unplaced"/>
</dbReference>
<evidence type="ECO:0000313" key="1">
    <source>
        <dbReference type="Proteomes" id="UP000887565"/>
    </source>
</evidence>
<accession>A0A915K107</accession>
<keyword evidence="1" id="KW-1185">Reference proteome</keyword>